<evidence type="ECO:0000256" key="8">
    <source>
        <dbReference type="SAM" id="Phobius"/>
    </source>
</evidence>
<dbReference type="CDD" id="cd21106">
    <property type="entry name" value="TM6SF1-like"/>
    <property type="match status" value="1"/>
</dbReference>
<reference evidence="11" key="1">
    <citation type="submission" date="2025-08" db="UniProtKB">
        <authorList>
            <consortium name="RefSeq"/>
        </authorList>
    </citation>
    <scope>IDENTIFICATION</scope>
</reference>
<gene>
    <name evidence="11" type="primary">LOC101859549</name>
</gene>
<evidence type="ECO:0000256" key="5">
    <source>
        <dbReference type="ARBA" id="ARBA00023136"/>
    </source>
</evidence>
<dbReference type="InterPro" id="IPR033118">
    <property type="entry name" value="EXPERA"/>
</dbReference>
<feature type="transmembrane region" description="Helical" evidence="8">
    <location>
        <begin position="264"/>
        <end position="282"/>
    </location>
</feature>
<organism evidence="10 11">
    <name type="scientific">Aplysia californica</name>
    <name type="common">California sea hare</name>
    <dbReference type="NCBI Taxonomy" id="6500"/>
    <lineage>
        <taxon>Eukaryota</taxon>
        <taxon>Metazoa</taxon>
        <taxon>Spiralia</taxon>
        <taxon>Lophotrochozoa</taxon>
        <taxon>Mollusca</taxon>
        <taxon>Gastropoda</taxon>
        <taxon>Heterobranchia</taxon>
        <taxon>Euthyneura</taxon>
        <taxon>Tectipleura</taxon>
        <taxon>Aplysiida</taxon>
        <taxon>Aplysioidea</taxon>
        <taxon>Aplysiidae</taxon>
        <taxon>Aplysia</taxon>
    </lineage>
</organism>
<dbReference type="InterPro" id="IPR059044">
    <property type="entry name" value="TM_Tm6sf1/2"/>
</dbReference>
<keyword evidence="4 7" id="KW-1133">Transmembrane helix</keyword>
<feature type="transmembrane region" description="Helical" evidence="8">
    <location>
        <begin position="36"/>
        <end position="55"/>
    </location>
</feature>
<dbReference type="GeneID" id="101859549"/>
<dbReference type="Pfam" id="PF26083">
    <property type="entry name" value="TM_Tm6sf2"/>
    <property type="match status" value="1"/>
</dbReference>
<feature type="domain" description="EXPERA" evidence="9">
    <location>
        <begin position="63"/>
        <end position="186"/>
    </location>
</feature>
<dbReference type="Proteomes" id="UP000694888">
    <property type="component" value="Unplaced"/>
</dbReference>
<evidence type="ECO:0000256" key="6">
    <source>
        <dbReference type="ARBA" id="ARBA00034760"/>
    </source>
</evidence>
<feature type="transmembrane region" description="Helical" evidence="8">
    <location>
        <begin position="211"/>
        <end position="234"/>
    </location>
</feature>
<evidence type="ECO:0000313" key="11">
    <source>
        <dbReference type="RefSeq" id="XP_005092195.1"/>
    </source>
</evidence>
<evidence type="ECO:0000259" key="9">
    <source>
        <dbReference type="PROSITE" id="PS51751"/>
    </source>
</evidence>
<evidence type="ECO:0000256" key="7">
    <source>
        <dbReference type="PROSITE-ProRule" id="PRU01087"/>
    </source>
</evidence>
<dbReference type="RefSeq" id="XP_005092195.1">
    <property type="nucleotide sequence ID" value="XM_005092138.3"/>
</dbReference>
<sequence length="385" mass="43606">MERKYLVPLAVFLLSQTSWPVSFTLSKYKLMGSQLSVFVAGVICLTLATVGPYVLFSRHFKRIDPLLMVWSLFSWTCMIDLGIGLELDGYISNFIGFYFAEGEPYLMTAHGTAINYWDGTFQFGLCIAIIAFYTYKKSHRELALVWVGSILNSMVVLLPGGVAGKHPFKLSILLNTPYLLCPVYAAFKLLHEHPPQARTFLKFKPLWKRPVDLLFAVYFVAASCVAIFSGLAVLGGNASAMKTYLNLYDPYLKDPSNFPKFQTLAYSYMFLAYYLYAIYGLVYPGTHRMTDWSLIHAGAAAQAQVTYIWGSCHHRTQKDLQSPVSGPEALLFWSIHLTLLVVPQLFALWCQKDFEKFGRSYTVARCELIEERLSTPVKAKQRKSD</sequence>
<dbReference type="PROSITE" id="PS51751">
    <property type="entry name" value="EXPERA"/>
    <property type="match status" value="2"/>
</dbReference>
<feature type="domain" description="EXPERA" evidence="9">
    <location>
        <begin position="211"/>
        <end position="347"/>
    </location>
</feature>
<keyword evidence="3" id="KW-0677">Repeat</keyword>
<name>A0ABM0JEZ8_APLCA</name>
<dbReference type="PANTHER" id="PTHR14568">
    <property type="entry name" value="TRANSMEMBRANE SUPERFAMILY 6 MEMBER 1/2"/>
    <property type="match status" value="1"/>
</dbReference>
<evidence type="ECO:0000313" key="10">
    <source>
        <dbReference type="Proteomes" id="UP000694888"/>
    </source>
</evidence>
<accession>A0ABM0JEZ8</accession>
<evidence type="ECO:0000256" key="4">
    <source>
        <dbReference type="ARBA" id="ARBA00022989"/>
    </source>
</evidence>
<comment type="similarity">
    <text evidence="6">Belongs to the TM6SF family.</text>
</comment>
<dbReference type="PANTHER" id="PTHR14568:SF8">
    <property type="entry name" value="EXPERA DOMAIN-CONTAINING PROTEIN"/>
    <property type="match status" value="1"/>
</dbReference>
<keyword evidence="5 7" id="KW-0472">Membrane</keyword>
<keyword evidence="2 7" id="KW-0812">Transmembrane</keyword>
<feature type="transmembrane region" description="Helical" evidence="8">
    <location>
        <begin position="114"/>
        <end position="135"/>
    </location>
</feature>
<keyword evidence="10" id="KW-1185">Reference proteome</keyword>
<evidence type="ECO:0000256" key="1">
    <source>
        <dbReference type="ARBA" id="ARBA00004127"/>
    </source>
</evidence>
<evidence type="ECO:0000256" key="2">
    <source>
        <dbReference type="ARBA" id="ARBA00022692"/>
    </source>
</evidence>
<dbReference type="InterPro" id="IPR047195">
    <property type="entry name" value="TM6SF1-like"/>
</dbReference>
<feature type="transmembrane region" description="Helical" evidence="8">
    <location>
        <begin position="67"/>
        <end position="85"/>
    </location>
</feature>
<comment type="subcellular location">
    <subcellularLocation>
        <location evidence="1">Endomembrane system</location>
        <topology evidence="1">Multi-pass membrane protein</topology>
    </subcellularLocation>
</comment>
<proteinExistence type="inferred from homology"/>
<feature type="transmembrane region" description="Helical" evidence="8">
    <location>
        <begin position="330"/>
        <end position="350"/>
    </location>
</feature>
<feature type="transmembrane region" description="Helical" evidence="8">
    <location>
        <begin position="142"/>
        <end position="164"/>
    </location>
</feature>
<evidence type="ECO:0000256" key="3">
    <source>
        <dbReference type="ARBA" id="ARBA00022737"/>
    </source>
</evidence>
<protein>
    <submittedName>
        <fullName evidence="11">Transmembrane 6 superfamily member 1</fullName>
    </submittedName>
</protein>